<dbReference type="AlphaFoldDB" id="A0A085ZZA0"/>
<dbReference type="STRING" id="991.IW20_22500"/>
<dbReference type="eggNOG" id="COG0457">
    <property type="taxonomic scope" value="Bacteria"/>
</dbReference>
<dbReference type="eggNOG" id="COG4676">
    <property type="taxonomic scope" value="Bacteria"/>
</dbReference>
<reference evidence="4 6" key="2">
    <citation type="submission" date="2016-11" db="EMBL/GenBank/DDBJ databases">
        <title>Whole genomes of Flavobacteriaceae.</title>
        <authorList>
            <person name="Stine C."/>
            <person name="Li C."/>
            <person name="Tadesse D."/>
        </authorList>
    </citation>
    <scope>NUCLEOTIDE SEQUENCE [LARGE SCALE GENOMIC DNA]</scope>
    <source>
        <strain evidence="4 6">ATCC 29551</strain>
    </source>
</reference>
<dbReference type="Gene3D" id="1.25.40.10">
    <property type="entry name" value="Tetratricopeptide repeat domain"/>
    <property type="match status" value="1"/>
</dbReference>
<gene>
    <name evidence="4" type="ORF">B0A62_08925</name>
    <name evidence="3" type="ORF">IW20_22500</name>
</gene>
<keyword evidence="6" id="KW-1185">Reference proteome</keyword>
<evidence type="ECO:0000256" key="2">
    <source>
        <dbReference type="SAM" id="SignalP"/>
    </source>
</evidence>
<dbReference type="Proteomes" id="UP000028712">
    <property type="component" value="Unassembled WGS sequence"/>
</dbReference>
<evidence type="ECO:0000313" key="4">
    <source>
        <dbReference type="EMBL" id="OXA95422.1"/>
    </source>
</evidence>
<sequence>MKINFSVLFLVLAFCVNVNAQDISIQVLSAVEKDKVLDNAEVMIQRNGESSAKRFTNAQGRTTINGGFQDDSNTLLIIKKENYSSLVVKCPCNDLTYALSPVMKNLDGMRIVLNWGKYPEDLDSHLSFKGNHIYFQHKKGNMANLDVDDTDSYGPETITIENKKFGESYHYFVHDYSNKEDMNSYQLSASGAKVFVYVGQSLVKTYYIPKNKKGNVWNLFKINENGEIIDINTIISKTEQEVGIDDSYNGDTEEEVYVSNEDRKRALQLNTKGDLAYQAKDIDGALNFYKQALEYNPVFGQAYGNLGLMYIKKGYKAEAIYANRKAITYAAGNSINTTKASAYYNIAKIFENDNDFEEALNYYNLAKDLKENVVYDNAITRVKSKIRG</sequence>
<accession>A0A085ZZA0</accession>
<dbReference type="OrthoDB" id="6372180at2"/>
<dbReference type="PROSITE" id="PS50005">
    <property type="entry name" value="TPR"/>
    <property type="match status" value="2"/>
</dbReference>
<feature type="repeat" description="TPR" evidence="1">
    <location>
        <begin position="340"/>
        <end position="373"/>
    </location>
</feature>
<dbReference type="RefSeq" id="WP_035627576.1">
    <property type="nucleotide sequence ID" value="NZ_JBEWQG010000006.1"/>
</dbReference>
<dbReference type="EMBL" id="MUGY01000007">
    <property type="protein sequence ID" value="OXA95422.1"/>
    <property type="molecule type" value="Genomic_DNA"/>
</dbReference>
<evidence type="ECO:0000256" key="1">
    <source>
        <dbReference type="PROSITE-ProRule" id="PRU00339"/>
    </source>
</evidence>
<proteinExistence type="predicted"/>
<dbReference type="Pfam" id="PF13432">
    <property type="entry name" value="TPR_16"/>
    <property type="match status" value="1"/>
</dbReference>
<dbReference type="InterPro" id="IPR019734">
    <property type="entry name" value="TPR_rpt"/>
</dbReference>
<comment type="caution">
    <text evidence="3">The sequence shown here is derived from an EMBL/GenBank/DDBJ whole genome shotgun (WGS) entry which is preliminary data.</text>
</comment>
<dbReference type="InterPro" id="IPR011990">
    <property type="entry name" value="TPR-like_helical_dom_sf"/>
</dbReference>
<name>A0A085ZZA0_FLAHY</name>
<evidence type="ECO:0000313" key="3">
    <source>
        <dbReference type="EMBL" id="KFF09764.1"/>
    </source>
</evidence>
<feature type="signal peptide" evidence="2">
    <location>
        <begin position="1"/>
        <end position="20"/>
    </location>
</feature>
<evidence type="ECO:0000313" key="6">
    <source>
        <dbReference type="Proteomes" id="UP000198424"/>
    </source>
</evidence>
<keyword evidence="2" id="KW-0732">Signal</keyword>
<organism evidence="3 5">
    <name type="scientific">Flavobacterium hydatis</name>
    <name type="common">Cytophaga aquatilis</name>
    <dbReference type="NCBI Taxonomy" id="991"/>
    <lineage>
        <taxon>Bacteria</taxon>
        <taxon>Pseudomonadati</taxon>
        <taxon>Bacteroidota</taxon>
        <taxon>Flavobacteriia</taxon>
        <taxon>Flavobacteriales</taxon>
        <taxon>Flavobacteriaceae</taxon>
        <taxon>Flavobacterium</taxon>
    </lineage>
</organism>
<dbReference type="Pfam" id="PF13181">
    <property type="entry name" value="TPR_8"/>
    <property type="match status" value="1"/>
</dbReference>
<reference evidence="3 5" key="1">
    <citation type="submission" date="2014-07" db="EMBL/GenBank/DDBJ databases">
        <title>Genome of Flavobacterium hydatis DSM 2063.</title>
        <authorList>
            <person name="Pipes S.E."/>
            <person name="Stropko S.J."/>
            <person name="Newman J.D."/>
        </authorList>
    </citation>
    <scope>NUCLEOTIDE SEQUENCE [LARGE SCALE GENOMIC DNA]</scope>
    <source>
        <strain evidence="3 5">DSM 2063</strain>
    </source>
</reference>
<feature type="chain" id="PRO_5001802023" evidence="2">
    <location>
        <begin position="21"/>
        <end position="388"/>
    </location>
</feature>
<keyword evidence="1" id="KW-0802">TPR repeat</keyword>
<feature type="repeat" description="TPR" evidence="1">
    <location>
        <begin position="266"/>
        <end position="299"/>
    </location>
</feature>
<dbReference type="SMART" id="SM00028">
    <property type="entry name" value="TPR"/>
    <property type="match status" value="3"/>
</dbReference>
<evidence type="ECO:0000313" key="5">
    <source>
        <dbReference type="Proteomes" id="UP000028712"/>
    </source>
</evidence>
<dbReference type="Proteomes" id="UP000198424">
    <property type="component" value="Unassembled WGS sequence"/>
</dbReference>
<dbReference type="EMBL" id="JPRM01000046">
    <property type="protein sequence ID" value="KFF09764.1"/>
    <property type="molecule type" value="Genomic_DNA"/>
</dbReference>
<dbReference type="SUPFAM" id="SSF48452">
    <property type="entry name" value="TPR-like"/>
    <property type="match status" value="1"/>
</dbReference>
<protein>
    <submittedName>
        <fullName evidence="3">Uncharacterized protein</fullName>
    </submittedName>
</protein>